<dbReference type="AlphaFoldDB" id="A0A6I9X3T1"/>
<keyword evidence="1" id="KW-1185">Reference proteome</keyword>
<reference evidence="2 3" key="1">
    <citation type="submission" date="2025-04" db="UniProtKB">
        <authorList>
            <consortium name="RefSeq"/>
        </authorList>
    </citation>
    <scope>IDENTIFICATION</scope>
</reference>
<dbReference type="RefSeq" id="XP_011647279.1">
    <property type="nucleotide sequence ID" value="XM_011648977.2"/>
</dbReference>
<gene>
    <name evidence="2 3" type="primary">LOC105433594</name>
</gene>
<dbReference type="RefSeq" id="XP_011647280.1">
    <property type="nucleotide sequence ID" value="XM_011648978.2"/>
</dbReference>
<organism evidence="1 3">
    <name type="scientific">Pogonomyrmex barbatus</name>
    <name type="common">red harvester ant</name>
    <dbReference type="NCBI Taxonomy" id="144034"/>
    <lineage>
        <taxon>Eukaryota</taxon>
        <taxon>Metazoa</taxon>
        <taxon>Ecdysozoa</taxon>
        <taxon>Arthropoda</taxon>
        <taxon>Hexapoda</taxon>
        <taxon>Insecta</taxon>
        <taxon>Pterygota</taxon>
        <taxon>Neoptera</taxon>
        <taxon>Endopterygota</taxon>
        <taxon>Hymenoptera</taxon>
        <taxon>Apocrita</taxon>
        <taxon>Aculeata</taxon>
        <taxon>Formicoidea</taxon>
        <taxon>Formicidae</taxon>
        <taxon>Myrmicinae</taxon>
        <taxon>Pogonomyrmex</taxon>
    </lineage>
</organism>
<dbReference type="Proteomes" id="UP000504615">
    <property type="component" value="Unplaced"/>
</dbReference>
<protein>
    <submittedName>
        <fullName evidence="2 3">Uncharacterized protein LOC105433594</fullName>
    </submittedName>
</protein>
<accession>A0A6I9X3T1</accession>
<dbReference type="KEGG" id="pbar:105433594"/>
<evidence type="ECO:0000313" key="1">
    <source>
        <dbReference type="Proteomes" id="UP000504615"/>
    </source>
</evidence>
<dbReference type="OrthoDB" id="7676529at2759"/>
<evidence type="ECO:0000313" key="3">
    <source>
        <dbReference type="RefSeq" id="XP_011647280.1"/>
    </source>
</evidence>
<sequence length="515" mass="59504">MYIMIDEIVPKHFVVCDFYGIETCFCWNGDKLIIFPYIKETNWVQNARVLSTPFPVRKIQFFDSRAFVICMQGIYKLSRADEFALLSKNALGMGGEFFQVLIAKSDGVYLDDKQIKLSTLLFSLGSNVSEMVCTFPLISANTEAQLINYLVADWDTKKNLCVIAHCEKLYILKDNIAQLIYTSNSAIIDILPVKKRDKVAGLLLLTEYSNMIILIYGDDNNLVFEKIYLGENIKDGTVLCAIFSLCMENVLWIVCSDQSRTYYMKKDLNADAILKIRMEERAFICMQYYKPNVILALSQKKELIELSFEELEHSLSIDNYVELHTEMFNQSAAIMENICDKTKELNLLYENLTDEQDKLRRINLYAAQQKLHVNPNIKILRLCKYRYLTLNITDKLPKNSYVVFTFASKNQNMFCMKKITDTAFSIQMPINENRILCSSSISMDLITLTNEQRPWCLIQNFVNFPPQDLKRKRGSKKDKIAFIDAKIASLQHLIAGRELSMSKLCEIKRIVRAEL</sequence>
<name>A0A6I9X3T1_9HYME</name>
<evidence type="ECO:0000313" key="2">
    <source>
        <dbReference type="RefSeq" id="XP_011647279.1"/>
    </source>
</evidence>
<proteinExistence type="predicted"/>
<dbReference type="GeneID" id="105433594"/>